<evidence type="ECO:0000259" key="4">
    <source>
        <dbReference type="Pfam" id="PF16548"/>
    </source>
</evidence>
<dbReference type="InterPro" id="IPR032388">
    <property type="entry name" value="FlgT_C"/>
</dbReference>
<dbReference type="Gene3D" id="2.40.10.410">
    <property type="entry name" value="FlgT, C-terminal domain"/>
    <property type="match status" value="1"/>
</dbReference>
<keyword evidence="5" id="KW-0966">Cell projection</keyword>
<keyword evidence="5" id="KW-0969">Cilium</keyword>
<dbReference type="Proteomes" id="UP001382455">
    <property type="component" value="Unassembled WGS sequence"/>
</dbReference>
<reference evidence="5 6" key="1">
    <citation type="submission" date="2023-12" db="EMBL/GenBank/DDBJ databases">
        <title>Friends and Foes: Symbiotic and Algicidal bacterial influence on Karenia brevis blooms.</title>
        <authorList>
            <person name="Fei C."/>
            <person name="Mohamed A.R."/>
            <person name="Booker A."/>
            <person name="Arshad M."/>
            <person name="Klass S."/>
            <person name="Ahn S."/>
            <person name="Gilbert P.M."/>
            <person name="Heil C.A."/>
            <person name="Martinez J.M."/>
            <person name="Amin S.A."/>
        </authorList>
    </citation>
    <scope>NUCLEOTIDE SEQUENCE [LARGE SCALE GENOMIC DNA]</scope>
    <source>
        <strain evidence="5 6">CE15</strain>
    </source>
</reference>
<dbReference type="InterPro" id="IPR038165">
    <property type="entry name" value="FlgT_C_sf"/>
</dbReference>
<evidence type="ECO:0000259" key="3">
    <source>
        <dbReference type="Pfam" id="PF16539"/>
    </source>
</evidence>
<dbReference type="InterPro" id="IPR032386">
    <property type="entry name" value="FlgT_M"/>
</dbReference>
<feature type="chain" id="PRO_5046080903" evidence="1">
    <location>
        <begin position="18"/>
        <end position="382"/>
    </location>
</feature>
<accession>A0ABU8ERH4</accession>
<dbReference type="Gene3D" id="3.40.50.10610">
    <property type="entry name" value="ABC-type transport auxiliary lipoprotein component"/>
    <property type="match status" value="1"/>
</dbReference>
<dbReference type="RefSeq" id="WP_336434652.1">
    <property type="nucleotide sequence ID" value="NZ_JBAWKS010000001.1"/>
</dbReference>
<sequence length="382" mass="42883">MRHLVLLLFIVSFSSHAIWYESTGQAKIRNGNVEQARMMATENAIQQALLFSGAQVTSLQQVVNGIWQTPSTQVYSHGAIDQIEVIDEIQSDNTLSITLRLDILDNSETCQNSSIKKNVALTRTGFKTPSHATYGQIFELPKAYSEKLAKHLYQFTHLFNTKADINRKLNTKNLFTAHFDANSSALIQQIADQNNSQFVWISQIEDLSLGEQQNSSLAFWQNKAYERFFSINTALYNGLTGELLKQTHYDTFATWQTKKTARIDVNSEKFWTMPYGQAISDINLKLGQDLASYLACIPAQARILSVDHDTVIISLGAENNLVKGQKLQVALRKGFNQKQLIINTDYQLRVTQVNQNTAIAQVIGDKLLANVQIGDLVTLASF</sequence>
<evidence type="ECO:0000313" key="6">
    <source>
        <dbReference type="Proteomes" id="UP001382455"/>
    </source>
</evidence>
<protein>
    <submittedName>
        <fullName evidence="5">Flagellar assembly protein T N-terminal domain-containing protein</fullName>
    </submittedName>
</protein>
<keyword evidence="5" id="KW-0282">Flagellum</keyword>
<comment type="caution">
    <text evidence="5">The sequence shown here is derived from an EMBL/GenBank/DDBJ whole genome shotgun (WGS) entry which is preliminary data.</text>
</comment>
<name>A0ABU8ERH4_9GAMM</name>
<feature type="domain" description="Flagellar assembly protein T C-terminal" evidence="2">
    <location>
        <begin position="309"/>
        <end position="378"/>
    </location>
</feature>
<organism evidence="5 6">
    <name type="scientific">Pseudoalteromonas spongiae</name>
    <dbReference type="NCBI Taxonomy" id="298657"/>
    <lineage>
        <taxon>Bacteria</taxon>
        <taxon>Pseudomonadati</taxon>
        <taxon>Pseudomonadota</taxon>
        <taxon>Gammaproteobacteria</taxon>
        <taxon>Alteromonadales</taxon>
        <taxon>Pseudoalteromonadaceae</taxon>
        <taxon>Pseudoalteromonas</taxon>
    </lineage>
</organism>
<proteinExistence type="predicted"/>
<dbReference type="InterPro" id="IPR038180">
    <property type="entry name" value="FlgT_N_sf"/>
</dbReference>
<dbReference type="Pfam" id="PF16548">
    <property type="entry name" value="FlgT_N"/>
    <property type="match status" value="1"/>
</dbReference>
<dbReference type="EMBL" id="JBAWKS010000001">
    <property type="protein sequence ID" value="MEI4548831.1"/>
    <property type="molecule type" value="Genomic_DNA"/>
</dbReference>
<dbReference type="Pfam" id="PF16539">
    <property type="entry name" value="FlgT_M"/>
    <property type="match status" value="1"/>
</dbReference>
<keyword evidence="1" id="KW-0732">Signal</keyword>
<dbReference type="InterPro" id="IPR032370">
    <property type="entry name" value="FlgT_N"/>
</dbReference>
<dbReference type="Gene3D" id="3.30.1660.40">
    <property type="entry name" value="FlgT, N-terminal domain"/>
    <property type="match status" value="1"/>
</dbReference>
<evidence type="ECO:0000313" key="5">
    <source>
        <dbReference type="EMBL" id="MEI4548831.1"/>
    </source>
</evidence>
<evidence type="ECO:0000259" key="2">
    <source>
        <dbReference type="Pfam" id="PF16538"/>
    </source>
</evidence>
<keyword evidence="6" id="KW-1185">Reference proteome</keyword>
<feature type="domain" description="Flagellar assembly protein T N-terminal" evidence="4">
    <location>
        <begin position="19"/>
        <end position="104"/>
    </location>
</feature>
<evidence type="ECO:0000256" key="1">
    <source>
        <dbReference type="SAM" id="SignalP"/>
    </source>
</evidence>
<gene>
    <name evidence="5" type="ORF">WAE96_03785</name>
</gene>
<feature type="signal peptide" evidence="1">
    <location>
        <begin position="1"/>
        <end position="17"/>
    </location>
</feature>
<feature type="domain" description="Flagellar assembly protein T middle" evidence="3">
    <location>
        <begin position="109"/>
        <end position="265"/>
    </location>
</feature>
<dbReference type="Pfam" id="PF16538">
    <property type="entry name" value="FlgT_C"/>
    <property type="match status" value="1"/>
</dbReference>